<feature type="domain" description="AMP-binding enzyme C-terminal" evidence="2">
    <location>
        <begin position="432"/>
        <end position="514"/>
    </location>
</feature>
<dbReference type="GO" id="GO:0016877">
    <property type="term" value="F:ligase activity, forming carbon-sulfur bonds"/>
    <property type="evidence" value="ECO:0007669"/>
    <property type="project" value="UniProtKB-ARBA"/>
</dbReference>
<evidence type="ECO:0000259" key="1">
    <source>
        <dbReference type="Pfam" id="PF00501"/>
    </source>
</evidence>
<dbReference type="EMBL" id="LZKJ01000017">
    <property type="protein sequence ID" value="OBI52670.1"/>
    <property type="molecule type" value="Genomic_DNA"/>
</dbReference>
<dbReference type="PANTHER" id="PTHR43767:SF7">
    <property type="entry name" value="MEDIUM_LONG-CHAIN-FATTY-ACID--COA LIGASE FADD8"/>
    <property type="match status" value="1"/>
</dbReference>
<dbReference type="OrthoDB" id="9803968at2"/>
<dbReference type="InterPro" id="IPR050237">
    <property type="entry name" value="ATP-dep_AMP-bd_enzyme"/>
</dbReference>
<dbReference type="RefSeq" id="WP_065012722.1">
    <property type="nucleotide sequence ID" value="NZ_LZKJ01000017.1"/>
</dbReference>
<dbReference type="FunFam" id="3.40.50.12780:FF:000040">
    <property type="entry name" value="Acyl-CoA synthetase"/>
    <property type="match status" value="1"/>
</dbReference>
<feature type="domain" description="AMP-dependent synthetase/ligase" evidence="1">
    <location>
        <begin position="21"/>
        <end position="382"/>
    </location>
</feature>
<sequence length="533" mass="57322">MTDELLRNPTHNGHLLVGALKRHRDKPVLFLGDTTLTGGQLAGKISQYIQAFEALGAGTGAAVGLLSLNRPEVLMIIGAGQARGYRRTALHPLGSLDDHAYVLSDAEISSLIIDPNPMFVERAVGLLERVDSLKQILTIGPVPDALKHVAVDLSAEADKYEPRPLVAADLPPDQVIGLTYTGGTTGKPKGVMGTAQSISTMTSVQLAEWEWPDHPRFLMCTPLSHAGAAFFIPTVVKGGEMIVLGKFDPAEVLRIIEEQRITATMLVPSMLYALMDHPDSHTRDLSSLETVYYGASAINPVRLAEAIRRFGPIFAQYYGQSEAPMVITYLGKADHDEKRLTSCGRPTLFARTALLDLDGNPVGQGEVGEICVSGPLLAGGYWNLPDATADTFRDGWLHTGDMAREDEDGFYYIVDRVKDMIVTGGFNVFPREVEDVVAEHPAIAQVCVVGSPDDKWGEAVTAVVVLRSDAPSDDEAVAAMTAEIQAAVKDRKGSVQSPKRVVVVEALPLTGLGKPDKKAVRAQFWEGAGRAVG</sequence>
<dbReference type="Gene3D" id="3.30.300.30">
    <property type="match status" value="1"/>
</dbReference>
<dbReference type="InterPro" id="IPR045851">
    <property type="entry name" value="AMP-bd_C_sf"/>
</dbReference>
<dbReference type="PANTHER" id="PTHR43767">
    <property type="entry name" value="LONG-CHAIN-FATTY-ACID--COA LIGASE"/>
    <property type="match status" value="1"/>
</dbReference>
<dbReference type="Pfam" id="PF13193">
    <property type="entry name" value="AMP-binding_C"/>
    <property type="match status" value="1"/>
</dbReference>
<evidence type="ECO:0000313" key="3">
    <source>
        <dbReference type="EMBL" id="OBI52670.1"/>
    </source>
</evidence>
<dbReference type="SUPFAM" id="SSF56801">
    <property type="entry name" value="Acetyl-CoA synthetase-like"/>
    <property type="match status" value="1"/>
</dbReference>
<dbReference type="PROSITE" id="PS00455">
    <property type="entry name" value="AMP_BINDING"/>
    <property type="match status" value="1"/>
</dbReference>
<organism evidence="3 4">
    <name type="scientific">Mycobacterium kyorinense</name>
    <dbReference type="NCBI Taxonomy" id="487514"/>
    <lineage>
        <taxon>Bacteria</taxon>
        <taxon>Bacillati</taxon>
        <taxon>Actinomycetota</taxon>
        <taxon>Actinomycetes</taxon>
        <taxon>Mycobacteriales</taxon>
        <taxon>Mycobacteriaceae</taxon>
        <taxon>Mycobacterium</taxon>
    </lineage>
</organism>
<proteinExistence type="predicted"/>
<dbReference type="AlphaFoldDB" id="A0A1A2ZQS4"/>
<protein>
    <submittedName>
        <fullName evidence="3">Acyl-CoA synthetase</fullName>
    </submittedName>
</protein>
<evidence type="ECO:0000313" key="4">
    <source>
        <dbReference type="Proteomes" id="UP000093592"/>
    </source>
</evidence>
<accession>A0A1A2ZQS4</accession>
<gene>
    <name evidence="3" type="ORF">A5707_12080</name>
</gene>
<dbReference type="NCBIfam" id="NF004838">
    <property type="entry name" value="PRK06188.1"/>
    <property type="match status" value="1"/>
</dbReference>
<name>A0A1A2ZQS4_9MYCO</name>
<evidence type="ECO:0000259" key="2">
    <source>
        <dbReference type="Pfam" id="PF13193"/>
    </source>
</evidence>
<dbReference type="InterPro" id="IPR025110">
    <property type="entry name" value="AMP-bd_C"/>
</dbReference>
<dbReference type="Gene3D" id="3.40.50.12780">
    <property type="entry name" value="N-terminal domain of ligase-like"/>
    <property type="match status" value="1"/>
</dbReference>
<dbReference type="Proteomes" id="UP000093592">
    <property type="component" value="Unassembled WGS sequence"/>
</dbReference>
<comment type="caution">
    <text evidence="3">The sequence shown here is derived from an EMBL/GenBank/DDBJ whole genome shotgun (WGS) entry which is preliminary data.</text>
</comment>
<dbReference type="InterPro" id="IPR020845">
    <property type="entry name" value="AMP-binding_CS"/>
</dbReference>
<reference evidence="4" key="1">
    <citation type="submission" date="2016-06" db="EMBL/GenBank/DDBJ databases">
        <authorList>
            <person name="Sutton G."/>
            <person name="Brinkac L."/>
            <person name="Sanka R."/>
            <person name="Adams M."/>
            <person name="Lau E."/>
            <person name="Sam S."/>
            <person name="Sreng N."/>
            <person name="Him V."/>
            <person name="Kerleguer A."/>
            <person name="Cheng S."/>
        </authorList>
    </citation>
    <scope>NUCLEOTIDE SEQUENCE [LARGE SCALE GENOMIC DNA]</scope>
    <source>
        <strain evidence="4">E861</strain>
    </source>
</reference>
<dbReference type="InterPro" id="IPR000873">
    <property type="entry name" value="AMP-dep_synth/lig_dom"/>
</dbReference>
<dbReference type="Pfam" id="PF00501">
    <property type="entry name" value="AMP-binding"/>
    <property type="match status" value="1"/>
</dbReference>
<dbReference type="InterPro" id="IPR042099">
    <property type="entry name" value="ANL_N_sf"/>
</dbReference>